<gene>
    <name evidence="12" type="ORF">Ani05nite_27940</name>
</gene>
<keyword evidence="2 10" id="KW-0732">Signal</keyword>
<evidence type="ECO:0000256" key="8">
    <source>
        <dbReference type="RuleBase" id="RU361153"/>
    </source>
</evidence>
<keyword evidence="3 8" id="KW-0378">Hydrolase</keyword>
<dbReference type="PANTHER" id="PTHR34142:SF1">
    <property type="entry name" value="GLYCOSIDE HYDROLASE FAMILY 5 DOMAIN-CONTAINING PROTEIN"/>
    <property type="match status" value="1"/>
</dbReference>
<evidence type="ECO:0000256" key="9">
    <source>
        <dbReference type="SAM" id="MobiDB-lite"/>
    </source>
</evidence>
<evidence type="ECO:0000313" key="13">
    <source>
        <dbReference type="Proteomes" id="UP000647172"/>
    </source>
</evidence>
<dbReference type="Pfam" id="PF00150">
    <property type="entry name" value="Cellulase"/>
    <property type="match status" value="1"/>
</dbReference>
<keyword evidence="4 8" id="KW-0136">Cellulose degradation</keyword>
<dbReference type="Gene3D" id="2.60.40.290">
    <property type="match status" value="1"/>
</dbReference>
<evidence type="ECO:0000259" key="11">
    <source>
        <dbReference type="PROSITE" id="PS51173"/>
    </source>
</evidence>
<evidence type="ECO:0000256" key="4">
    <source>
        <dbReference type="ARBA" id="ARBA00023001"/>
    </source>
</evidence>
<evidence type="ECO:0000256" key="5">
    <source>
        <dbReference type="ARBA" id="ARBA00023277"/>
    </source>
</evidence>
<dbReference type="InterPro" id="IPR001919">
    <property type="entry name" value="CBD2"/>
</dbReference>
<dbReference type="Pfam" id="PF00553">
    <property type="entry name" value="CBM_2"/>
    <property type="match status" value="1"/>
</dbReference>
<dbReference type="SUPFAM" id="SSF51445">
    <property type="entry name" value="(Trans)glycosidases"/>
    <property type="match status" value="1"/>
</dbReference>
<evidence type="ECO:0000256" key="2">
    <source>
        <dbReference type="ARBA" id="ARBA00022729"/>
    </source>
</evidence>
<dbReference type="EC" id="3.2.1.4" evidence="8"/>
<dbReference type="SMART" id="SM00637">
    <property type="entry name" value="CBD_II"/>
    <property type="match status" value="1"/>
</dbReference>
<dbReference type="InterPro" id="IPR008965">
    <property type="entry name" value="CBM2/CBM3_carb-bd_dom_sf"/>
</dbReference>
<evidence type="ECO:0000313" key="12">
    <source>
        <dbReference type="EMBL" id="GIE49260.1"/>
    </source>
</evidence>
<comment type="catalytic activity">
    <reaction evidence="1 8">
        <text>Endohydrolysis of (1-&gt;4)-beta-D-glucosidic linkages in cellulose, lichenin and cereal beta-D-glucans.</text>
        <dbReference type="EC" id="3.2.1.4"/>
    </reaction>
</comment>
<proteinExistence type="inferred from homology"/>
<dbReference type="PROSITE" id="PS51173">
    <property type="entry name" value="CBM2"/>
    <property type="match status" value="1"/>
</dbReference>
<dbReference type="GO" id="GO:0030247">
    <property type="term" value="F:polysaccharide binding"/>
    <property type="evidence" value="ECO:0007669"/>
    <property type="project" value="UniProtKB-UniRule"/>
</dbReference>
<feature type="region of interest" description="Disordered" evidence="9">
    <location>
        <begin position="325"/>
        <end position="366"/>
    </location>
</feature>
<dbReference type="EMBL" id="BOMQ01000031">
    <property type="protein sequence ID" value="GIE49260.1"/>
    <property type="molecule type" value="Genomic_DNA"/>
</dbReference>
<feature type="domain" description="CBM2" evidence="11">
    <location>
        <begin position="360"/>
        <end position="463"/>
    </location>
</feature>
<dbReference type="PANTHER" id="PTHR34142">
    <property type="entry name" value="ENDO-BETA-1,4-GLUCANASE A"/>
    <property type="match status" value="1"/>
</dbReference>
<comment type="caution">
    <text evidence="12">The sequence shown here is derived from an EMBL/GenBank/DDBJ whole genome shotgun (WGS) entry which is preliminary data.</text>
</comment>
<dbReference type="RefSeq" id="WP_203768513.1">
    <property type="nucleotide sequence ID" value="NZ_BOMQ01000031.1"/>
</dbReference>
<dbReference type="GO" id="GO:0008810">
    <property type="term" value="F:cellulase activity"/>
    <property type="evidence" value="ECO:0007669"/>
    <property type="project" value="UniProtKB-EC"/>
</dbReference>
<dbReference type="AlphaFoldDB" id="A0A919JH87"/>
<evidence type="ECO:0000256" key="6">
    <source>
        <dbReference type="ARBA" id="ARBA00023295"/>
    </source>
</evidence>
<dbReference type="GO" id="GO:0030245">
    <property type="term" value="P:cellulose catabolic process"/>
    <property type="evidence" value="ECO:0007669"/>
    <property type="project" value="UniProtKB-KW"/>
</dbReference>
<keyword evidence="7 8" id="KW-0624">Polysaccharide degradation</keyword>
<dbReference type="InterPro" id="IPR018087">
    <property type="entry name" value="Glyco_hydro_5_CS"/>
</dbReference>
<feature type="signal peptide" evidence="10">
    <location>
        <begin position="1"/>
        <end position="28"/>
    </location>
</feature>
<reference evidence="12" key="1">
    <citation type="submission" date="2021-01" db="EMBL/GenBank/DDBJ databases">
        <title>Whole genome shotgun sequence of Actinoplanes nipponensis NBRC 14063.</title>
        <authorList>
            <person name="Komaki H."/>
            <person name="Tamura T."/>
        </authorList>
    </citation>
    <scope>NUCLEOTIDE SEQUENCE</scope>
    <source>
        <strain evidence="12">NBRC 14063</strain>
    </source>
</reference>
<dbReference type="InterPro" id="IPR001547">
    <property type="entry name" value="Glyco_hydro_5"/>
</dbReference>
<dbReference type="Gene3D" id="3.20.20.80">
    <property type="entry name" value="Glycosidases"/>
    <property type="match status" value="1"/>
</dbReference>
<dbReference type="InterPro" id="IPR017853">
    <property type="entry name" value="GH"/>
</dbReference>
<sequence>MKRRLTILGAAVLAAAASVLFFVGPAYAATGLHVSGRDIVEAGGQPFVMRGVNHEHTWFAGETDSFADIKAKGANTVRVVLSGGRWTANSASDVAAVIALCKQNRLICVLEDHDTTGYGEDGAAVTLDQAVNYWIGLKSVLVGQEDYVVINIGNEPIGNTDPGQWTAATAAAIQKMRSNGFEHLLMVDAPNWGQDWTYVMRDNAQTVLDADTRHNTVLSIHMYAVFNTAASITSYLDTFRSKGWPLVIGEFGWQFAAGEVDDQTLMAEAVRRGIGYLGWSWAGNNDPVLDMTVGFDPNRLTTWGERVFNGPNGIRATAREAAIFGGGATTPPTSTPPTSTPPTSTPPTSTPPTSTPPSTPPPAGGGCTATYAVTGQWSGGFQGEVRVSAGATAVKGWTVTLAFPNGQTVTQAWNATVTGGGSTVTARNVSYNGSIAAGAGTTFGFLGSWTGANGVPALTCSAT</sequence>
<comment type="similarity">
    <text evidence="8">Belongs to the glycosyl hydrolase 5 (cellulase A) family.</text>
</comment>
<keyword evidence="5 8" id="KW-0119">Carbohydrate metabolism</keyword>
<evidence type="ECO:0000256" key="10">
    <source>
        <dbReference type="SAM" id="SignalP"/>
    </source>
</evidence>
<keyword evidence="13" id="KW-1185">Reference proteome</keyword>
<dbReference type="PROSITE" id="PS00659">
    <property type="entry name" value="GLYCOSYL_HYDROL_F5"/>
    <property type="match status" value="1"/>
</dbReference>
<accession>A0A919JH87</accession>
<dbReference type="InterPro" id="IPR012291">
    <property type="entry name" value="CBM2_carb-bd_dom_sf"/>
</dbReference>
<dbReference type="Proteomes" id="UP000647172">
    <property type="component" value="Unassembled WGS sequence"/>
</dbReference>
<evidence type="ECO:0000256" key="3">
    <source>
        <dbReference type="ARBA" id="ARBA00022801"/>
    </source>
</evidence>
<organism evidence="12 13">
    <name type="scientific">Actinoplanes nipponensis</name>
    <dbReference type="NCBI Taxonomy" id="135950"/>
    <lineage>
        <taxon>Bacteria</taxon>
        <taxon>Bacillati</taxon>
        <taxon>Actinomycetota</taxon>
        <taxon>Actinomycetes</taxon>
        <taxon>Micromonosporales</taxon>
        <taxon>Micromonosporaceae</taxon>
        <taxon>Actinoplanes</taxon>
    </lineage>
</organism>
<feature type="chain" id="PRO_5037042741" description="Endoglucanase" evidence="10">
    <location>
        <begin position="29"/>
        <end position="463"/>
    </location>
</feature>
<keyword evidence="6 8" id="KW-0326">Glycosidase</keyword>
<name>A0A919JH87_9ACTN</name>
<dbReference type="SUPFAM" id="SSF49384">
    <property type="entry name" value="Carbohydrate-binding domain"/>
    <property type="match status" value="1"/>
</dbReference>
<feature type="compositionally biased region" description="Pro residues" evidence="9">
    <location>
        <begin position="333"/>
        <end position="363"/>
    </location>
</feature>
<evidence type="ECO:0000256" key="7">
    <source>
        <dbReference type="ARBA" id="ARBA00023326"/>
    </source>
</evidence>
<evidence type="ECO:0000256" key="1">
    <source>
        <dbReference type="ARBA" id="ARBA00000966"/>
    </source>
</evidence>
<protein>
    <recommendedName>
        <fullName evidence="8">Endoglucanase</fullName>
        <ecNumber evidence="8">3.2.1.4</ecNumber>
    </recommendedName>
</protein>